<evidence type="ECO:0000313" key="11">
    <source>
        <dbReference type="Proteomes" id="UP000036756"/>
    </source>
</evidence>
<evidence type="ECO:0000256" key="6">
    <source>
        <dbReference type="ARBA" id="ARBA00023102"/>
    </source>
</evidence>
<dbReference type="NCBIfam" id="NF004086">
    <property type="entry name" value="PRK05588.1"/>
    <property type="match status" value="1"/>
</dbReference>
<evidence type="ECO:0000256" key="3">
    <source>
        <dbReference type="ARBA" id="ARBA00013085"/>
    </source>
</evidence>
<comment type="catalytic activity">
    <reaction evidence="7 8">
        <text>L-histidinol phosphate + H2O = L-histidinol + phosphate</text>
        <dbReference type="Rhea" id="RHEA:14465"/>
        <dbReference type="ChEBI" id="CHEBI:15377"/>
        <dbReference type="ChEBI" id="CHEBI:43474"/>
        <dbReference type="ChEBI" id="CHEBI:57699"/>
        <dbReference type="ChEBI" id="CHEBI:57980"/>
        <dbReference type="EC" id="3.1.3.15"/>
    </reaction>
</comment>
<dbReference type="InterPro" id="IPR016195">
    <property type="entry name" value="Pol/histidinol_Pase-like"/>
</dbReference>
<dbReference type="NCBIfam" id="TIGR01856">
    <property type="entry name" value="hisJ_fam"/>
    <property type="match status" value="1"/>
</dbReference>
<dbReference type="PANTHER" id="PTHR21039">
    <property type="entry name" value="HISTIDINOL PHOSPHATASE-RELATED"/>
    <property type="match status" value="1"/>
</dbReference>
<dbReference type="PANTHER" id="PTHR21039:SF0">
    <property type="entry name" value="HISTIDINOL-PHOSPHATASE"/>
    <property type="match status" value="1"/>
</dbReference>
<dbReference type="SUPFAM" id="SSF89550">
    <property type="entry name" value="PHP domain-like"/>
    <property type="match status" value="1"/>
</dbReference>
<dbReference type="EMBL" id="LFVU01000028">
    <property type="protein sequence ID" value="KMT21189.1"/>
    <property type="molecule type" value="Genomic_DNA"/>
</dbReference>
<gene>
    <name evidence="10" type="primary">hisK</name>
    <name evidence="10" type="ORF">CLCY_1c04230</name>
</gene>
<dbReference type="OrthoDB" id="9775255at2"/>
<protein>
    <recommendedName>
        <fullName evidence="3 8">Histidinol-phosphatase</fullName>
        <shortName evidence="8">HolPase</shortName>
        <ecNumber evidence="3 8">3.1.3.15</ecNumber>
    </recommendedName>
</protein>
<evidence type="ECO:0000256" key="5">
    <source>
        <dbReference type="ARBA" id="ARBA00022801"/>
    </source>
</evidence>
<dbReference type="Proteomes" id="UP000036756">
    <property type="component" value="Unassembled WGS sequence"/>
</dbReference>
<evidence type="ECO:0000259" key="9">
    <source>
        <dbReference type="Pfam" id="PF02811"/>
    </source>
</evidence>
<dbReference type="InterPro" id="IPR004013">
    <property type="entry name" value="PHP_dom"/>
</dbReference>
<name>A0A0J8DA46_CLOCY</name>
<dbReference type="InterPro" id="IPR010140">
    <property type="entry name" value="Histidinol_P_phosphatase_HisJ"/>
</dbReference>
<proteinExistence type="inferred from homology"/>
<comment type="similarity">
    <text evidence="2 8">Belongs to the PHP hydrolase family. HisK subfamily.</text>
</comment>
<dbReference type="AlphaFoldDB" id="A0A0J8DA46"/>
<dbReference type="GO" id="GO:0005737">
    <property type="term" value="C:cytoplasm"/>
    <property type="evidence" value="ECO:0007669"/>
    <property type="project" value="TreeGrafter"/>
</dbReference>
<dbReference type="Pfam" id="PF02811">
    <property type="entry name" value="PHP"/>
    <property type="match status" value="1"/>
</dbReference>
<reference evidence="10 11" key="1">
    <citation type="submission" date="2015-06" db="EMBL/GenBank/DDBJ databases">
        <title>Draft genome sequence of the purine-degrading Clostridium cylindrosporum HC-1 (DSM 605).</title>
        <authorList>
            <person name="Poehlein A."/>
            <person name="Schiel-Bengelsdorf B."/>
            <person name="Bengelsdorf F."/>
            <person name="Daniel R."/>
            <person name="Duerre P."/>
        </authorList>
    </citation>
    <scope>NUCLEOTIDE SEQUENCE [LARGE SCALE GENOMIC DNA]</scope>
    <source>
        <strain evidence="10 11">DSM 605</strain>
    </source>
</reference>
<dbReference type="STRING" id="1121307.CLCY_1c04230"/>
<evidence type="ECO:0000256" key="4">
    <source>
        <dbReference type="ARBA" id="ARBA00022605"/>
    </source>
</evidence>
<comment type="pathway">
    <text evidence="1 8">Amino-acid biosynthesis; L-histidine biosynthesis; L-histidine from 5-phospho-alpha-D-ribose 1-diphosphate: step 8/9.</text>
</comment>
<evidence type="ECO:0000256" key="2">
    <source>
        <dbReference type="ARBA" id="ARBA00009152"/>
    </source>
</evidence>
<organism evidence="10 11">
    <name type="scientific">Clostridium cylindrosporum DSM 605</name>
    <dbReference type="NCBI Taxonomy" id="1121307"/>
    <lineage>
        <taxon>Bacteria</taxon>
        <taxon>Bacillati</taxon>
        <taxon>Bacillota</taxon>
        <taxon>Clostridia</taxon>
        <taxon>Eubacteriales</taxon>
        <taxon>Clostridiaceae</taxon>
        <taxon>Clostridium</taxon>
    </lineage>
</organism>
<dbReference type="PATRIC" id="fig|1121307.3.peg.789"/>
<dbReference type="GO" id="GO:0004401">
    <property type="term" value="F:histidinol-phosphatase activity"/>
    <property type="evidence" value="ECO:0007669"/>
    <property type="project" value="UniProtKB-UniRule"/>
</dbReference>
<dbReference type="GO" id="GO:0000105">
    <property type="term" value="P:L-histidine biosynthetic process"/>
    <property type="evidence" value="ECO:0007669"/>
    <property type="project" value="UniProtKB-UniRule"/>
</dbReference>
<keyword evidence="4 8" id="KW-0028">Amino-acid biosynthesis</keyword>
<evidence type="ECO:0000313" key="10">
    <source>
        <dbReference type="EMBL" id="KMT21189.1"/>
    </source>
</evidence>
<sequence>MFDSHIHTNFSSDSDMKIEEVINVIKSKDIGVILTEHLDLNYPDENMFRLDIDSYFKAYEKHRSDKLLIGIEIGLDEEELADDCKRIANNYNFDFILGSTHLVEGVDIYEEEYYKNKATGEVYDLRSIYDKYFNAMLRLIKKNPYFDSMAHIDYIPRYASRFHENTEIIYKEYSYIIDEILKELISMDKALEINTRRLNDKETVNNLIPIYKKFKEFGGKYVTIGSDSHSKDAIAMNFSNALEIAEHAELTPVYFKERKIKLLNI</sequence>
<evidence type="ECO:0000256" key="1">
    <source>
        <dbReference type="ARBA" id="ARBA00004970"/>
    </source>
</evidence>
<comment type="caution">
    <text evidence="10">The sequence shown here is derived from an EMBL/GenBank/DDBJ whole genome shotgun (WGS) entry which is preliminary data.</text>
</comment>
<dbReference type="Gene3D" id="3.20.20.140">
    <property type="entry name" value="Metal-dependent hydrolases"/>
    <property type="match status" value="1"/>
</dbReference>
<evidence type="ECO:0000256" key="7">
    <source>
        <dbReference type="ARBA" id="ARBA00049158"/>
    </source>
</evidence>
<dbReference type="EC" id="3.1.3.15" evidence="3 8"/>
<accession>A0A0J8DA46</accession>
<keyword evidence="5 8" id="KW-0378">Hydrolase</keyword>
<dbReference type="UniPathway" id="UPA00031">
    <property type="reaction ID" value="UER00013"/>
</dbReference>
<keyword evidence="6 8" id="KW-0368">Histidine biosynthesis</keyword>
<evidence type="ECO:0000256" key="8">
    <source>
        <dbReference type="RuleBase" id="RU366003"/>
    </source>
</evidence>
<feature type="domain" description="PHP" evidence="9">
    <location>
        <begin position="3"/>
        <end position="195"/>
    </location>
</feature>
<keyword evidence="11" id="KW-1185">Reference proteome</keyword>